<name>A0A1E4SDN2_9ASCO</name>
<gene>
    <name evidence="1" type="ORF">CANTADRAFT_27348</name>
</gene>
<dbReference type="RefSeq" id="XP_020062746.1">
    <property type="nucleotide sequence ID" value="XM_020208076.1"/>
</dbReference>
<proteinExistence type="predicted"/>
<organism evidence="1 2">
    <name type="scientific">Suhomyces tanzawaensis NRRL Y-17324</name>
    <dbReference type="NCBI Taxonomy" id="984487"/>
    <lineage>
        <taxon>Eukaryota</taxon>
        <taxon>Fungi</taxon>
        <taxon>Dikarya</taxon>
        <taxon>Ascomycota</taxon>
        <taxon>Saccharomycotina</taxon>
        <taxon>Pichiomycetes</taxon>
        <taxon>Debaryomycetaceae</taxon>
        <taxon>Suhomyces</taxon>
    </lineage>
</organism>
<dbReference type="Proteomes" id="UP000094285">
    <property type="component" value="Unassembled WGS sequence"/>
</dbReference>
<protein>
    <submittedName>
        <fullName evidence="1">Uncharacterized protein</fullName>
    </submittedName>
</protein>
<reference evidence="2" key="1">
    <citation type="submission" date="2016-05" db="EMBL/GenBank/DDBJ databases">
        <title>Comparative genomics of biotechnologically important yeasts.</title>
        <authorList>
            <consortium name="DOE Joint Genome Institute"/>
            <person name="Riley R."/>
            <person name="Haridas S."/>
            <person name="Wolfe K.H."/>
            <person name="Lopes M.R."/>
            <person name="Hittinger C.T."/>
            <person name="Goker M."/>
            <person name="Salamov A."/>
            <person name="Wisecaver J."/>
            <person name="Long T.M."/>
            <person name="Aerts A.L."/>
            <person name="Barry K."/>
            <person name="Choi C."/>
            <person name="Clum A."/>
            <person name="Coughlan A.Y."/>
            <person name="Deshpande S."/>
            <person name="Douglass A.P."/>
            <person name="Hanson S.J."/>
            <person name="Klenk H.-P."/>
            <person name="Labutti K."/>
            <person name="Lapidus A."/>
            <person name="Lindquist E."/>
            <person name="Lipzen A."/>
            <person name="Meier-Kolthoff J.P."/>
            <person name="Ohm R.A."/>
            <person name="Otillar R.P."/>
            <person name="Pangilinan J."/>
            <person name="Peng Y."/>
            <person name="Rokas A."/>
            <person name="Rosa C.A."/>
            <person name="Scheuner C."/>
            <person name="Sibirny A.A."/>
            <person name="Slot J.C."/>
            <person name="Stielow J.B."/>
            <person name="Sun H."/>
            <person name="Kurtzman C.P."/>
            <person name="Blackwell M."/>
            <person name="Grigoriev I.V."/>
            <person name="Jeffries T.W."/>
        </authorList>
    </citation>
    <scope>NUCLEOTIDE SEQUENCE [LARGE SCALE GENOMIC DNA]</scope>
    <source>
        <strain evidence="2">NRRL Y-17324</strain>
    </source>
</reference>
<dbReference type="EMBL" id="KV453915">
    <property type="protein sequence ID" value="ODV77624.1"/>
    <property type="molecule type" value="Genomic_DNA"/>
</dbReference>
<evidence type="ECO:0000313" key="1">
    <source>
        <dbReference type="EMBL" id="ODV77624.1"/>
    </source>
</evidence>
<evidence type="ECO:0000313" key="2">
    <source>
        <dbReference type="Proteomes" id="UP000094285"/>
    </source>
</evidence>
<sequence>MGHVGLAHHHAMVPTDPWSAGSHPLRYRVPTCTTTIATHQDLPPSNQPRLGLTQSTTPFVNWSHPACDSYIRVATHPNTSSHK</sequence>
<keyword evidence="2" id="KW-1185">Reference proteome</keyword>
<accession>A0A1E4SDN2</accession>
<dbReference type="GeneID" id="30982213"/>
<dbReference type="AlphaFoldDB" id="A0A1E4SDN2"/>